<reference evidence="13" key="1">
    <citation type="journal article" date="2008" name="Insect Biochem. Mol. Biol.">
        <title>The genome of a lepidopteran model insect, the silkworm Bombyx mori.</title>
        <authorList>
            <consortium name="International Silkworm Genome Consortium"/>
        </authorList>
    </citation>
    <scope>NUCLEOTIDE SEQUENCE [LARGE SCALE GENOMIC DNA]</scope>
    <source>
        <strain evidence="13">p50T</strain>
    </source>
</reference>
<evidence type="ECO:0000313" key="13">
    <source>
        <dbReference type="Proteomes" id="UP000005204"/>
    </source>
</evidence>
<keyword evidence="13" id="KW-1185">Reference proteome</keyword>
<evidence type="ECO:0000256" key="2">
    <source>
        <dbReference type="ARBA" id="ARBA00006375"/>
    </source>
</evidence>
<evidence type="ECO:0008006" key="14">
    <source>
        <dbReference type="Google" id="ProtNLM"/>
    </source>
</evidence>
<keyword evidence="4 9" id="KW-0812">Transmembrane</keyword>
<dbReference type="Proteomes" id="UP000005204">
    <property type="component" value="Unassembled WGS sequence"/>
</dbReference>
<dbReference type="GO" id="GO:0005347">
    <property type="term" value="F:ATP transmembrane transporter activity"/>
    <property type="evidence" value="ECO:0007669"/>
    <property type="project" value="TreeGrafter"/>
</dbReference>
<reference evidence="12" key="2">
    <citation type="submission" date="2022-06" db="UniProtKB">
        <authorList>
            <consortium name="EnsemblMetazoa"/>
        </authorList>
    </citation>
    <scope>IDENTIFICATION</scope>
    <source>
        <strain evidence="12">p50T (Dazao)</strain>
    </source>
</reference>
<dbReference type="RefSeq" id="XP_021207201.1">
    <property type="nucleotide sequence ID" value="XM_021351526.3"/>
</dbReference>
<evidence type="ECO:0000256" key="4">
    <source>
        <dbReference type="ARBA" id="ARBA00022692"/>
    </source>
</evidence>
<dbReference type="EnsemblMetazoa" id="XM_012694977.3">
    <property type="protein sequence ID" value="XP_012550431.1"/>
    <property type="gene ID" value="LOC101737458"/>
</dbReference>
<comment type="subcellular location">
    <subcellularLocation>
        <location evidence="1">Peroxisome membrane</location>
        <topology evidence="1">Multi-pass membrane protein</topology>
    </subcellularLocation>
</comment>
<dbReference type="RefSeq" id="XP_012550431.1">
    <property type="nucleotide sequence ID" value="XM_012694977.4"/>
</dbReference>
<dbReference type="AlphaFoldDB" id="A0A8R2GCE2"/>
<evidence type="ECO:0000256" key="9">
    <source>
        <dbReference type="PROSITE-ProRule" id="PRU00282"/>
    </source>
</evidence>
<dbReference type="RefSeq" id="XP_012550428.1">
    <property type="nucleotide sequence ID" value="XM_012694974.4"/>
</dbReference>
<feature type="repeat" description="Solcar" evidence="9">
    <location>
        <begin position="98"/>
        <end position="181"/>
    </location>
</feature>
<evidence type="ECO:0000256" key="10">
    <source>
        <dbReference type="RuleBase" id="RU000488"/>
    </source>
</evidence>
<dbReference type="GO" id="GO:0015228">
    <property type="term" value="F:coenzyme A transmembrane transporter activity"/>
    <property type="evidence" value="ECO:0007669"/>
    <property type="project" value="TreeGrafter"/>
</dbReference>
<dbReference type="PRINTS" id="PR00926">
    <property type="entry name" value="MITOCARRIER"/>
</dbReference>
<keyword evidence="6 11" id="KW-1133">Transmembrane helix</keyword>
<evidence type="ECO:0000256" key="8">
    <source>
        <dbReference type="ARBA" id="ARBA00023140"/>
    </source>
</evidence>
<feature type="transmembrane region" description="Helical" evidence="11">
    <location>
        <begin position="246"/>
        <end position="271"/>
    </location>
</feature>
<dbReference type="GO" id="GO:0051724">
    <property type="term" value="F:NAD transmembrane transporter activity"/>
    <property type="evidence" value="ECO:0007669"/>
    <property type="project" value="TreeGrafter"/>
</dbReference>
<feature type="transmembrane region" description="Helical" evidence="11">
    <location>
        <begin position="105"/>
        <end position="124"/>
    </location>
</feature>
<keyword evidence="5" id="KW-0677">Repeat</keyword>
<evidence type="ECO:0000256" key="5">
    <source>
        <dbReference type="ARBA" id="ARBA00022737"/>
    </source>
</evidence>
<dbReference type="InterPro" id="IPR018108">
    <property type="entry name" value="MCP_transmembrane"/>
</dbReference>
<feature type="repeat" description="Solcar" evidence="9">
    <location>
        <begin position="7"/>
        <end position="93"/>
    </location>
</feature>
<dbReference type="PANTHER" id="PTHR45939">
    <property type="entry name" value="PEROXISOMAL MEMBRANE PROTEIN PMP34-RELATED"/>
    <property type="match status" value="1"/>
</dbReference>
<dbReference type="GO" id="GO:0044610">
    <property type="term" value="F:FMN transmembrane transporter activity"/>
    <property type="evidence" value="ECO:0007669"/>
    <property type="project" value="TreeGrafter"/>
</dbReference>
<organism evidence="12 13">
    <name type="scientific">Bombyx mori</name>
    <name type="common">Silk moth</name>
    <dbReference type="NCBI Taxonomy" id="7091"/>
    <lineage>
        <taxon>Eukaryota</taxon>
        <taxon>Metazoa</taxon>
        <taxon>Ecdysozoa</taxon>
        <taxon>Arthropoda</taxon>
        <taxon>Hexapoda</taxon>
        <taxon>Insecta</taxon>
        <taxon>Pterygota</taxon>
        <taxon>Neoptera</taxon>
        <taxon>Endopterygota</taxon>
        <taxon>Lepidoptera</taxon>
        <taxon>Glossata</taxon>
        <taxon>Ditrysia</taxon>
        <taxon>Bombycoidea</taxon>
        <taxon>Bombycidae</taxon>
        <taxon>Bombycinae</taxon>
        <taxon>Bombyx</taxon>
    </lineage>
</organism>
<dbReference type="KEGG" id="bmor:101737458"/>
<dbReference type="Gene3D" id="1.50.40.10">
    <property type="entry name" value="Mitochondrial carrier domain"/>
    <property type="match status" value="1"/>
</dbReference>
<dbReference type="GO" id="GO:0080122">
    <property type="term" value="F:AMP transmembrane transporter activity"/>
    <property type="evidence" value="ECO:0007669"/>
    <property type="project" value="TreeGrafter"/>
</dbReference>
<dbReference type="EnsemblMetazoa" id="XM_021351526.2">
    <property type="protein sequence ID" value="XP_021207201.1"/>
    <property type="gene ID" value="LOC101737458"/>
</dbReference>
<comment type="similarity">
    <text evidence="2 10">Belongs to the mitochondrial carrier (TC 2.A.29) family.</text>
</comment>
<dbReference type="GO" id="GO:0015217">
    <property type="term" value="F:ADP transmembrane transporter activity"/>
    <property type="evidence" value="ECO:0007669"/>
    <property type="project" value="TreeGrafter"/>
</dbReference>
<evidence type="ECO:0000256" key="7">
    <source>
        <dbReference type="ARBA" id="ARBA00023136"/>
    </source>
</evidence>
<evidence type="ECO:0000313" key="12">
    <source>
        <dbReference type="EnsemblMetazoa" id="XP_012550428.1"/>
    </source>
</evidence>
<dbReference type="GO" id="GO:0005778">
    <property type="term" value="C:peroxisomal membrane"/>
    <property type="evidence" value="ECO:0007669"/>
    <property type="project" value="UniProtKB-SubCell"/>
</dbReference>
<evidence type="ECO:0000256" key="3">
    <source>
        <dbReference type="ARBA" id="ARBA00022448"/>
    </source>
</evidence>
<keyword evidence="3 10" id="KW-0813">Transport</keyword>
<dbReference type="RefSeq" id="XP_062527129.1">
    <property type="nucleotide sequence ID" value="XM_062671145.1"/>
</dbReference>
<dbReference type="PROSITE" id="PS50920">
    <property type="entry name" value="SOLCAR"/>
    <property type="match status" value="3"/>
</dbReference>
<keyword evidence="8" id="KW-0576">Peroxisome</keyword>
<dbReference type="GO" id="GO:0015230">
    <property type="term" value="F:FAD transmembrane transporter activity"/>
    <property type="evidence" value="ECO:0007669"/>
    <property type="project" value="TreeGrafter"/>
</dbReference>
<feature type="transmembrane region" description="Helical" evidence="11">
    <location>
        <begin position="188"/>
        <end position="209"/>
    </location>
</feature>
<name>A0A8R2GCE2_BOMMO</name>
<evidence type="ECO:0000256" key="11">
    <source>
        <dbReference type="SAM" id="Phobius"/>
    </source>
</evidence>
<proteinExistence type="inferred from homology"/>
<dbReference type="RefSeq" id="XP_062527130.1">
    <property type="nucleotide sequence ID" value="XM_062671146.1"/>
</dbReference>
<dbReference type="EnsemblMetazoa" id="XM_012694974.3">
    <property type="protein sequence ID" value="XP_012550428.1"/>
    <property type="gene ID" value="LOC101737458"/>
</dbReference>
<dbReference type="SUPFAM" id="SSF103506">
    <property type="entry name" value="Mitochondrial carrier"/>
    <property type="match status" value="1"/>
</dbReference>
<protein>
    <recommendedName>
        <fullName evidence="14">Peroxisomal membrane protein PMP34</fullName>
    </recommendedName>
</protein>
<evidence type="ECO:0000256" key="1">
    <source>
        <dbReference type="ARBA" id="ARBA00004585"/>
    </source>
</evidence>
<dbReference type="InterPro" id="IPR023395">
    <property type="entry name" value="MCP_dom_sf"/>
</dbReference>
<feature type="repeat" description="Solcar" evidence="9">
    <location>
        <begin position="188"/>
        <end position="266"/>
    </location>
</feature>
<dbReference type="Pfam" id="PF00153">
    <property type="entry name" value="Mito_carr"/>
    <property type="match status" value="3"/>
</dbReference>
<dbReference type="InterPro" id="IPR052217">
    <property type="entry name" value="Mito/Peroxisomal_Carrier"/>
</dbReference>
<accession>A0A8R2GCE2</accession>
<evidence type="ECO:0000256" key="6">
    <source>
        <dbReference type="ARBA" id="ARBA00022989"/>
    </source>
</evidence>
<dbReference type="PANTHER" id="PTHR45939:SF5">
    <property type="entry name" value="PEROXISOMAL MEMBRANE PROTEIN PMP34"/>
    <property type="match status" value="1"/>
</dbReference>
<dbReference type="InterPro" id="IPR002067">
    <property type="entry name" value="MCP"/>
</dbReference>
<feature type="transmembrane region" description="Helical" evidence="11">
    <location>
        <begin position="12"/>
        <end position="30"/>
    </location>
</feature>
<keyword evidence="7 9" id="KW-0472">Membrane</keyword>
<dbReference type="GeneID" id="101737458"/>
<sequence length="279" mass="31186">MTSLLSYETLVHAIAGATGSVVGMTIFYPLDTLRSRIQVEDSKKLQGSTLELLIKLANEEGIESLYRGLSPVLQSLSVSNFVYFYSFHALRKLYSQPTSALRDLLFGLIAGSINVILTSPLWVVNTRIKLEKNNYKNLFEGLLELARTEGAKGLWSGTVPSLLLVSNPAIQFMVYESLKRKFMSQGSFHTYTSFLIGATAKAVATTLTYPLQVIQSRLRAGTNLKTMVKDIKSKPFSMFRGLEAKLLQTVMTAALMFIVYEKLVILVLTIMRVRMKKIH</sequence>